<dbReference type="Gene3D" id="1.20.5.110">
    <property type="match status" value="1"/>
</dbReference>
<reference evidence="12 13" key="1">
    <citation type="journal article" date="2004" name="Science">
        <title>The Ashbya gossypii genome as a tool for mapping the ancient Saccharomyces cerevisiae genome.</title>
        <authorList>
            <person name="Dietrich F.S."/>
            <person name="Voegeli S."/>
            <person name="Brachat S."/>
            <person name="Lerch A."/>
            <person name="Gates K."/>
            <person name="Steiner S."/>
            <person name="Mohr C."/>
            <person name="Pohlmann R."/>
            <person name="Luedi P."/>
            <person name="Choi S."/>
            <person name="Wing R.A."/>
            <person name="Flavier A."/>
            <person name="Gaffney T.D."/>
            <person name="Philippsen P."/>
        </authorList>
    </citation>
    <scope>NUCLEOTIDE SEQUENCE [LARGE SCALE GENOMIC DNA]</scope>
    <source>
        <strain evidence="13">ATCC 10895 / CBS 109.51 / FGSC 9923 / NRRL Y-1056</strain>
    </source>
</reference>
<evidence type="ECO:0000256" key="7">
    <source>
        <dbReference type="ARBA" id="ARBA00023136"/>
    </source>
</evidence>
<proteinExistence type="predicted"/>
<evidence type="ECO:0000256" key="2">
    <source>
        <dbReference type="ARBA" id="ARBA00022448"/>
    </source>
</evidence>
<accession>Q75AC4</accession>
<keyword evidence="4" id="KW-0653">Protein transport</keyword>
<feature type="compositionally biased region" description="Polar residues" evidence="9">
    <location>
        <begin position="27"/>
        <end position="37"/>
    </location>
</feature>
<dbReference type="InterPro" id="IPR039899">
    <property type="entry name" value="BET1_SNARE"/>
</dbReference>
<evidence type="ECO:0000256" key="3">
    <source>
        <dbReference type="ARBA" id="ARBA00022692"/>
    </source>
</evidence>
<feature type="domain" description="T-SNARE coiled-coil homology" evidence="11">
    <location>
        <begin position="45"/>
        <end position="107"/>
    </location>
</feature>
<dbReference type="FunCoup" id="Q75AC4">
    <property type="interactions" value="266"/>
</dbReference>
<dbReference type="GO" id="GO:0006890">
    <property type="term" value="P:retrograde vesicle-mediated transport, Golgi to endoplasmic reticulum"/>
    <property type="evidence" value="ECO:0007669"/>
    <property type="project" value="EnsemblFungi"/>
</dbReference>
<dbReference type="InterPro" id="IPR000727">
    <property type="entry name" value="T_SNARE_dom"/>
</dbReference>
<keyword evidence="6" id="KW-0333">Golgi apparatus</keyword>
<organism evidence="12 13">
    <name type="scientific">Eremothecium gossypii (strain ATCC 10895 / CBS 109.51 / FGSC 9923 / NRRL Y-1056)</name>
    <name type="common">Yeast</name>
    <name type="synonym">Ashbya gossypii</name>
    <dbReference type="NCBI Taxonomy" id="284811"/>
    <lineage>
        <taxon>Eukaryota</taxon>
        <taxon>Fungi</taxon>
        <taxon>Dikarya</taxon>
        <taxon>Ascomycota</taxon>
        <taxon>Saccharomycotina</taxon>
        <taxon>Saccharomycetes</taxon>
        <taxon>Saccharomycetales</taxon>
        <taxon>Saccharomycetaceae</taxon>
        <taxon>Eremothecium</taxon>
    </lineage>
</organism>
<dbReference type="GO" id="GO:0005484">
    <property type="term" value="F:SNAP receptor activity"/>
    <property type="evidence" value="ECO:0007669"/>
    <property type="project" value="EnsemblFungi"/>
</dbReference>
<comment type="subcellular location">
    <subcellularLocation>
        <location evidence="8">Endomembrane system</location>
        <topology evidence="8">Single-pass type IV membrane protein</topology>
    </subcellularLocation>
    <subcellularLocation>
        <location evidence="1">Golgi apparatus membrane</location>
    </subcellularLocation>
</comment>
<dbReference type="RefSeq" id="NP_984090.1">
    <property type="nucleotide sequence ID" value="NM_209443.1"/>
</dbReference>
<dbReference type="GO" id="GO:0005789">
    <property type="term" value="C:endoplasmic reticulum membrane"/>
    <property type="evidence" value="ECO:0007669"/>
    <property type="project" value="EnsemblFungi"/>
</dbReference>
<evidence type="ECO:0000256" key="5">
    <source>
        <dbReference type="ARBA" id="ARBA00022989"/>
    </source>
</evidence>
<protein>
    <submittedName>
        <fullName evidence="12">ADL007Cp</fullName>
    </submittedName>
</protein>
<dbReference type="KEGG" id="ago:AGOS_ADL007C"/>
<dbReference type="Proteomes" id="UP000000591">
    <property type="component" value="Chromosome IV"/>
</dbReference>
<dbReference type="GO" id="GO:0006886">
    <property type="term" value="P:intracellular protein transport"/>
    <property type="evidence" value="ECO:0007669"/>
    <property type="project" value="EnsemblFungi"/>
</dbReference>
<dbReference type="GO" id="GO:0030134">
    <property type="term" value="C:COPII-coated ER to Golgi transport vesicle"/>
    <property type="evidence" value="ECO:0007669"/>
    <property type="project" value="EnsemblFungi"/>
</dbReference>
<dbReference type="SUPFAM" id="SSF58038">
    <property type="entry name" value="SNARE fusion complex"/>
    <property type="match status" value="1"/>
</dbReference>
<dbReference type="GO" id="GO:0000139">
    <property type="term" value="C:Golgi membrane"/>
    <property type="evidence" value="ECO:0007669"/>
    <property type="project" value="UniProtKB-SubCell"/>
</dbReference>
<evidence type="ECO:0000256" key="1">
    <source>
        <dbReference type="ARBA" id="ARBA00004394"/>
    </source>
</evidence>
<dbReference type="HOGENOM" id="CLU_086133_1_1_1"/>
<keyword evidence="2" id="KW-0813">Transport</keyword>
<dbReference type="PROSITE" id="PS50192">
    <property type="entry name" value="T_SNARE"/>
    <property type="match status" value="1"/>
</dbReference>
<dbReference type="PANTHER" id="PTHR12791">
    <property type="entry name" value="GOLGI SNARE BET1-RELATED"/>
    <property type="match status" value="1"/>
</dbReference>
<gene>
    <name evidence="12" type="ORF">AGOS_ADL007C</name>
</gene>
<name>Q75AC4_EREGS</name>
<dbReference type="GO" id="GO:0006888">
    <property type="term" value="P:endoplasmic reticulum to Golgi vesicle-mediated transport"/>
    <property type="evidence" value="ECO:0000318"/>
    <property type="project" value="GO_Central"/>
</dbReference>
<dbReference type="FunFam" id="1.20.5.110:FF:000089">
    <property type="entry name" value="Golgi vesicular membrane trafficking protein"/>
    <property type="match status" value="1"/>
</dbReference>
<evidence type="ECO:0000256" key="4">
    <source>
        <dbReference type="ARBA" id="ARBA00022927"/>
    </source>
</evidence>
<evidence type="ECO:0000256" key="6">
    <source>
        <dbReference type="ARBA" id="ARBA00023034"/>
    </source>
</evidence>
<reference evidence="13" key="2">
    <citation type="journal article" date="2013" name="G3 (Bethesda)">
        <title>Genomes of Ashbya fungi isolated from insects reveal four mating-type loci, numerous translocations, lack of transposons, and distinct gene duplications.</title>
        <authorList>
            <person name="Dietrich F.S."/>
            <person name="Voegeli S."/>
            <person name="Kuo S."/>
            <person name="Philippsen P."/>
        </authorList>
    </citation>
    <scope>GENOME REANNOTATION</scope>
    <source>
        <strain evidence="13">ATCC 10895 / CBS 109.51 / FGSC 9923 / NRRL Y-1056</strain>
    </source>
</reference>
<dbReference type="eggNOG" id="KOG3385">
    <property type="taxonomic scope" value="Eukaryota"/>
</dbReference>
<dbReference type="EMBL" id="AE016817">
    <property type="protein sequence ID" value="AAS51914.1"/>
    <property type="molecule type" value="Genomic_DNA"/>
</dbReference>
<keyword evidence="5 10" id="KW-1133">Transmembrane helix</keyword>
<keyword evidence="7 10" id="KW-0472">Membrane</keyword>
<feature type="transmembrane region" description="Helical" evidence="10">
    <location>
        <begin position="113"/>
        <end position="134"/>
    </location>
</feature>
<dbReference type="GeneID" id="4620238"/>
<dbReference type="GO" id="GO:0048280">
    <property type="term" value="P:vesicle fusion with Golgi apparatus"/>
    <property type="evidence" value="ECO:0007669"/>
    <property type="project" value="EnsemblFungi"/>
</dbReference>
<evidence type="ECO:0000313" key="13">
    <source>
        <dbReference type="Proteomes" id="UP000000591"/>
    </source>
</evidence>
<evidence type="ECO:0000256" key="8">
    <source>
        <dbReference type="ARBA" id="ARBA00046280"/>
    </source>
</evidence>
<feature type="region of interest" description="Disordered" evidence="9">
    <location>
        <begin position="1"/>
        <end position="37"/>
    </location>
</feature>
<dbReference type="CDD" id="cd15853">
    <property type="entry name" value="SNARE_Bet1"/>
    <property type="match status" value="1"/>
</dbReference>
<dbReference type="OrthoDB" id="261831at2759"/>
<dbReference type="OMA" id="FFWVWIT"/>
<evidence type="ECO:0000313" key="12">
    <source>
        <dbReference type="EMBL" id="AAS51914.1"/>
    </source>
</evidence>
<evidence type="ECO:0000256" key="9">
    <source>
        <dbReference type="SAM" id="MobiDB-lite"/>
    </source>
</evidence>
<dbReference type="GO" id="GO:0031201">
    <property type="term" value="C:SNARE complex"/>
    <property type="evidence" value="ECO:0007669"/>
    <property type="project" value="EnsemblFungi"/>
</dbReference>
<dbReference type="InParanoid" id="Q75AC4"/>
<keyword evidence="13" id="KW-1185">Reference proteome</keyword>
<dbReference type="STRING" id="284811.Q75AC4"/>
<evidence type="ECO:0000259" key="11">
    <source>
        <dbReference type="PROSITE" id="PS50192"/>
    </source>
</evidence>
<sequence>MSSRFDHNTAHQRTQLFGPNYGKPVKRSSSPFSNPSIDYSQSTLAQLESQSDADVGVMREKIMALKTLSERMGEEIRGSSKTLDSLGSTFDATANKLKRTYKKMMVMASKSRISVKVWLAIFFGFGVLFFYVWVR</sequence>
<keyword evidence="3 10" id="KW-0812">Transmembrane</keyword>
<dbReference type="AlphaFoldDB" id="Q75AC4"/>
<evidence type="ECO:0000256" key="10">
    <source>
        <dbReference type="SAM" id="Phobius"/>
    </source>
</evidence>